<reference evidence="2" key="4">
    <citation type="submission" date="2024-05" db="EMBL/GenBank/DDBJ databases">
        <title>Identification of Pectobacterium versatile causing blackleg of potato from New York State with a whole genome sequencing approach.</title>
        <authorList>
            <person name="Ma X."/>
            <person name="Swingle B."/>
        </authorList>
    </citation>
    <scope>NUCLEOTIDE SEQUENCE</scope>
    <source>
        <strain evidence="2">NY1588A</strain>
    </source>
</reference>
<keyword evidence="4" id="KW-1185">Reference proteome</keyword>
<proteinExistence type="predicted"/>
<dbReference type="EMBL" id="WABS01000008">
    <property type="protein sequence ID" value="MBI0554008.1"/>
    <property type="molecule type" value="Genomic_DNA"/>
</dbReference>
<sequence>MNTKPIIDAVIARLQQYLPARRIASCPESILIGPDFLTPRDVLVGYRGSEFSAPEDVDSPVQTQRPQLMVAVLLPKLDGEEGVLATLDTIRQALGGYRLPDCHRGIRLVRDRYVGYTEGRWHYVIDCTTETLFIEGREQTDGPLLTTVNYEEKDA</sequence>
<dbReference type="eggNOG" id="ENOG502Z8EE">
    <property type="taxonomic scope" value="Bacteria"/>
</dbReference>
<organism evidence="1 3">
    <name type="scientific">Pectobacterium parmentieri</name>
    <dbReference type="NCBI Taxonomy" id="1905730"/>
    <lineage>
        <taxon>Bacteria</taxon>
        <taxon>Pseudomonadati</taxon>
        <taxon>Pseudomonadota</taxon>
        <taxon>Gammaproteobacteria</taxon>
        <taxon>Enterobacterales</taxon>
        <taxon>Pectobacteriaceae</taxon>
        <taxon>Pectobacterium</taxon>
    </lineage>
</organism>
<evidence type="ECO:0000313" key="2">
    <source>
        <dbReference type="EMBL" id="MBI0554008.1"/>
    </source>
</evidence>
<dbReference type="EMBL" id="CP003415">
    <property type="protein sequence ID" value="AFI90967.1"/>
    <property type="molecule type" value="Genomic_DNA"/>
</dbReference>
<accession>A0A0H3IAP4</accession>
<dbReference type="KEGG" id="pec:W5S_2884"/>
<dbReference type="STRING" id="1905730.W5S_2884"/>
<evidence type="ECO:0000313" key="1">
    <source>
        <dbReference type="EMBL" id="AFI90967.1"/>
    </source>
</evidence>
<protein>
    <submittedName>
        <fullName evidence="1">Gp37</fullName>
    </submittedName>
</protein>
<dbReference type="InterPro" id="IPR035934">
    <property type="entry name" value="Phage_tail_protein-like_sf"/>
</dbReference>
<gene>
    <name evidence="1" type="ordered locus">W5S_2884</name>
    <name evidence="2" type="ORF">F6Q06_05800</name>
</gene>
<dbReference type="Proteomes" id="UP001194579">
    <property type="component" value="Unassembled WGS sequence"/>
</dbReference>
<dbReference type="RefSeq" id="WP_014700504.1">
    <property type="nucleotide sequence ID" value="NC_017845.1"/>
</dbReference>
<dbReference type="Gene3D" id="3.30.2000.10">
    <property type="entry name" value="Phage tail protein-like"/>
    <property type="match status" value="1"/>
</dbReference>
<dbReference type="SUPFAM" id="SSF143749">
    <property type="entry name" value="Phage tail protein-like"/>
    <property type="match status" value="1"/>
</dbReference>
<evidence type="ECO:0000313" key="4">
    <source>
        <dbReference type="Proteomes" id="UP001194579"/>
    </source>
</evidence>
<name>A0A0H3IAP4_PECPM</name>
<evidence type="ECO:0000313" key="3">
    <source>
        <dbReference type="Proteomes" id="UP000008044"/>
    </source>
</evidence>
<dbReference type="InterPro" id="IPR018602">
    <property type="entry name" value="Gp37/STM4215"/>
</dbReference>
<reference evidence="1 3" key="1">
    <citation type="journal article" date="2012" name="J. Bacteriol.">
        <title>Genome sequence of Pectobacterium sp. strain SCC3193.</title>
        <authorList>
            <person name="Koskinen J.P."/>
            <person name="Laine P."/>
            <person name="Niemi O."/>
            <person name="Nykyri J."/>
            <person name="Harjunpaa H."/>
            <person name="Auvinen P."/>
            <person name="Paulin L."/>
            <person name="Pirhonen M."/>
            <person name="Palva T."/>
            <person name="Holm L."/>
        </authorList>
    </citation>
    <scope>NUCLEOTIDE SEQUENCE [LARGE SCALE GENOMIC DNA]</scope>
    <source>
        <strain evidence="1 3">SCC3193</strain>
    </source>
</reference>
<dbReference type="Proteomes" id="UP000008044">
    <property type="component" value="Chromosome"/>
</dbReference>
<reference evidence="4" key="3">
    <citation type="submission" date="2023-07" db="EMBL/GenBank/DDBJ databases">
        <title>Identification of Pectobacterium versatile causing blackleg of potato from New York State with a whole genome sequencing approach.</title>
        <authorList>
            <person name="Ma X."/>
            <person name="Swingle B."/>
        </authorList>
    </citation>
    <scope>NUCLEOTIDE SEQUENCE [LARGE SCALE GENOMIC DNA]</scope>
    <source>
        <strain evidence="4">NY1588A</strain>
    </source>
</reference>
<dbReference type="HOGENOM" id="CLU_129259_1_0_6"/>
<dbReference type="Pfam" id="PF09646">
    <property type="entry name" value="Gp37"/>
    <property type="match status" value="1"/>
</dbReference>
<dbReference type="AlphaFoldDB" id="A0A0H3IAP4"/>
<reference evidence="1" key="2">
    <citation type="submission" date="2012-03" db="EMBL/GenBank/DDBJ databases">
        <authorList>
            <person name="Koskinen P."/>
            <person name="Laine P."/>
            <person name="Niemi O."/>
            <person name="Nykyri J."/>
            <person name="Harjunpaa H."/>
            <person name="Auvinen P."/>
            <person name="Paulin L."/>
            <person name="Pirhonen M."/>
            <person name="Palva T."/>
            <person name="Holm L."/>
        </authorList>
    </citation>
    <scope>NUCLEOTIDE SEQUENCE</scope>
    <source>
        <strain evidence="1">SCC3193</strain>
    </source>
</reference>
<dbReference type="PATRIC" id="fig|1166016.3.peg.2925"/>
<dbReference type="InterPro" id="IPR038042">
    <property type="entry name" value="Gp37-like"/>
</dbReference>